<evidence type="ECO:0000256" key="10">
    <source>
        <dbReference type="ARBA" id="ARBA00022827"/>
    </source>
</evidence>
<evidence type="ECO:0000256" key="6">
    <source>
        <dbReference type="ARBA" id="ARBA00022679"/>
    </source>
</evidence>
<dbReference type="AlphaFoldDB" id="A0A5S5A0R5"/>
<accession>A0A5S5A0R5</accession>
<sequence>MYIYSDLTGLKDKHKDMIVVLGNFDGIHLGHRRLIDNLLVKSRAVGGTPTVFTFNPHPLAVLKPEGGPPLILPPNVKRDMFAELGVEVLLWIPFTLEFARLSPEDFIEQVLCKQLGVRAVLVGYNYTFGYMGRGNPELLSEYGKKLGFDVQVLPPVTIDGQPVSSTLIRSLLADGEISEAKKYLGYNPVIEGTVVCGERRGRTLGFPTANLAVDDNLLVPANGVYSVQVDVDGYAWGGVANIGVKPTFHGNSFVRTIEVHLLDFYGDLYGKAIKVYFIRRLRNEKRFNSAGELIEQIQRDIFEARIDAPVPGMESLKWGL</sequence>
<dbReference type="SUPFAM" id="SSF52374">
    <property type="entry name" value="Nucleotidylyl transferase"/>
    <property type="match status" value="1"/>
</dbReference>
<dbReference type="GO" id="GO:0009231">
    <property type="term" value="P:riboflavin biosynthetic process"/>
    <property type="evidence" value="ECO:0007669"/>
    <property type="project" value="InterPro"/>
</dbReference>
<dbReference type="InterPro" id="IPR015865">
    <property type="entry name" value="Riboflavin_kinase_bac/euk"/>
</dbReference>
<evidence type="ECO:0000256" key="14">
    <source>
        <dbReference type="ARBA" id="ARBA00049494"/>
    </source>
</evidence>
<keyword evidence="9 15" id="KW-0418">Kinase</keyword>
<dbReference type="RefSeq" id="WP_166510242.1">
    <property type="nucleotide sequence ID" value="NZ_VNHM01000001.1"/>
</dbReference>
<dbReference type="Pfam" id="PF01687">
    <property type="entry name" value="Flavokinase"/>
    <property type="match status" value="1"/>
</dbReference>
<dbReference type="InterPro" id="IPR023468">
    <property type="entry name" value="Riboflavin_kinase"/>
</dbReference>
<dbReference type="InterPro" id="IPR014729">
    <property type="entry name" value="Rossmann-like_a/b/a_fold"/>
</dbReference>
<dbReference type="GO" id="GO:0006747">
    <property type="term" value="P:FAD biosynthetic process"/>
    <property type="evidence" value="ECO:0007669"/>
    <property type="project" value="UniProtKB-UniRule"/>
</dbReference>
<organism evidence="17 18">
    <name type="scientific">Desulfallas thermosapovorans DSM 6562</name>
    <dbReference type="NCBI Taxonomy" id="1121431"/>
    <lineage>
        <taxon>Bacteria</taxon>
        <taxon>Bacillati</taxon>
        <taxon>Bacillota</taxon>
        <taxon>Clostridia</taxon>
        <taxon>Eubacteriales</taxon>
        <taxon>Desulfallaceae</taxon>
        <taxon>Desulfallas</taxon>
    </lineage>
</organism>
<proteinExistence type="inferred from homology"/>
<dbReference type="FunFam" id="3.40.50.620:FF:000021">
    <property type="entry name" value="Riboflavin biosynthesis protein"/>
    <property type="match status" value="1"/>
</dbReference>
<dbReference type="NCBIfam" id="NF004162">
    <property type="entry name" value="PRK05627.1-5"/>
    <property type="match status" value="1"/>
</dbReference>
<dbReference type="EC" id="2.7.7.2" evidence="15"/>
<keyword evidence="18" id="KW-1185">Reference proteome</keyword>
<comment type="similarity">
    <text evidence="15">Belongs to the ribF family.</text>
</comment>
<dbReference type="InterPro" id="IPR002606">
    <property type="entry name" value="Riboflavin_kinase_bac"/>
</dbReference>
<keyword evidence="11 15" id="KW-0067">ATP-binding</keyword>
<name>A0A5S5A0R5_9FIRM</name>
<comment type="caution">
    <text evidence="17">The sequence shown here is derived from an EMBL/GenBank/DDBJ whole genome shotgun (WGS) entry which is preliminary data.</text>
</comment>
<dbReference type="UniPathway" id="UPA00276">
    <property type="reaction ID" value="UER00406"/>
</dbReference>
<dbReference type="SMART" id="SM00904">
    <property type="entry name" value="Flavokinase"/>
    <property type="match status" value="1"/>
</dbReference>
<evidence type="ECO:0000256" key="12">
    <source>
        <dbReference type="ARBA" id="ARBA00023268"/>
    </source>
</evidence>
<feature type="domain" description="Riboflavin kinase" evidence="16">
    <location>
        <begin position="183"/>
        <end position="307"/>
    </location>
</feature>
<keyword evidence="10 15" id="KW-0274">FAD</keyword>
<evidence type="ECO:0000259" key="16">
    <source>
        <dbReference type="SMART" id="SM00904"/>
    </source>
</evidence>
<dbReference type="Gene3D" id="3.40.50.620">
    <property type="entry name" value="HUPs"/>
    <property type="match status" value="1"/>
</dbReference>
<dbReference type="UniPathway" id="UPA00277">
    <property type="reaction ID" value="UER00407"/>
</dbReference>
<dbReference type="InterPro" id="IPR015864">
    <property type="entry name" value="FAD_synthase"/>
</dbReference>
<evidence type="ECO:0000256" key="8">
    <source>
        <dbReference type="ARBA" id="ARBA00022741"/>
    </source>
</evidence>
<keyword evidence="6 15" id="KW-0808">Transferase</keyword>
<keyword evidence="4 15" id="KW-0285">Flavoprotein</keyword>
<keyword evidence="8 15" id="KW-0547">Nucleotide-binding</keyword>
<evidence type="ECO:0000313" key="18">
    <source>
        <dbReference type="Proteomes" id="UP000323166"/>
    </source>
</evidence>
<reference evidence="17 18" key="1">
    <citation type="submission" date="2019-07" db="EMBL/GenBank/DDBJ databases">
        <title>Genomic Encyclopedia of Type Strains, Phase I: the one thousand microbial genomes (KMG-I) project.</title>
        <authorList>
            <person name="Kyrpides N."/>
        </authorList>
    </citation>
    <scope>NUCLEOTIDE SEQUENCE [LARGE SCALE GENOMIC DNA]</scope>
    <source>
        <strain evidence="17 18">DSM 6562</strain>
    </source>
</reference>
<dbReference type="NCBIfam" id="NF004160">
    <property type="entry name" value="PRK05627.1-3"/>
    <property type="match status" value="1"/>
</dbReference>
<keyword evidence="5 15" id="KW-0288">FMN</keyword>
<dbReference type="NCBIfam" id="TIGR00083">
    <property type="entry name" value="ribF"/>
    <property type="match status" value="1"/>
</dbReference>
<dbReference type="EMBL" id="VNHM01000001">
    <property type="protein sequence ID" value="TYO97887.1"/>
    <property type="molecule type" value="Genomic_DNA"/>
</dbReference>
<evidence type="ECO:0000256" key="5">
    <source>
        <dbReference type="ARBA" id="ARBA00022643"/>
    </source>
</evidence>
<evidence type="ECO:0000256" key="3">
    <source>
        <dbReference type="ARBA" id="ARBA00005201"/>
    </source>
</evidence>
<evidence type="ECO:0000256" key="4">
    <source>
        <dbReference type="ARBA" id="ARBA00022630"/>
    </source>
</evidence>
<dbReference type="PANTHER" id="PTHR22749:SF6">
    <property type="entry name" value="RIBOFLAVIN KINASE"/>
    <property type="match status" value="1"/>
</dbReference>
<dbReference type="CDD" id="cd02064">
    <property type="entry name" value="FAD_synthetase_N"/>
    <property type="match status" value="1"/>
</dbReference>
<dbReference type="GO" id="GO:0009398">
    <property type="term" value="P:FMN biosynthetic process"/>
    <property type="evidence" value="ECO:0007669"/>
    <property type="project" value="UniProtKB-UniRule"/>
</dbReference>
<evidence type="ECO:0000256" key="1">
    <source>
        <dbReference type="ARBA" id="ARBA00002121"/>
    </source>
</evidence>
<evidence type="ECO:0000256" key="13">
    <source>
        <dbReference type="ARBA" id="ARBA00047880"/>
    </source>
</evidence>
<dbReference type="GO" id="GO:0008531">
    <property type="term" value="F:riboflavin kinase activity"/>
    <property type="evidence" value="ECO:0007669"/>
    <property type="project" value="UniProtKB-UniRule"/>
</dbReference>
<comment type="pathway">
    <text evidence="2 15">Cofactor biosynthesis; FAD biosynthesis; FAD from FMN: step 1/1.</text>
</comment>
<dbReference type="PANTHER" id="PTHR22749">
    <property type="entry name" value="RIBOFLAVIN KINASE/FMN ADENYLYLTRANSFERASE"/>
    <property type="match status" value="1"/>
</dbReference>
<comment type="pathway">
    <text evidence="3 15">Cofactor biosynthesis; FMN biosynthesis; FMN from riboflavin (ATP route): step 1/1.</text>
</comment>
<dbReference type="GO" id="GO:0005524">
    <property type="term" value="F:ATP binding"/>
    <property type="evidence" value="ECO:0007669"/>
    <property type="project" value="UniProtKB-UniRule"/>
</dbReference>
<evidence type="ECO:0000256" key="15">
    <source>
        <dbReference type="PIRNR" id="PIRNR004491"/>
    </source>
</evidence>
<dbReference type="SUPFAM" id="SSF82114">
    <property type="entry name" value="Riboflavin kinase-like"/>
    <property type="match status" value="1"/>
</dbReference>
<dbReference type="PIRSF" id="PIRSF004491">
    <property type="entry name" value="FAD_Synth"/>
    <property type="match status" value="1"/>
</dbReference>
<dbReference type="GO" id="GO:0003919">
    <property type="term" value="F:FMN adenylyltransferase activity"/>
    <property type="evidence" value="ECO:0007669"/>
    <property type="project" value="UniProtKB-UniRule"/>
</dbReference>
<evidence type="ECO:0000256" key="2">
    <source>
        <dbReference type="ARBA" id="ARBA00004726"/>
    </source>
</evidence>
<dbReference type="Gene3D" id="2.40.30.30">
    <property type="entry name" value="Riboflavin kinase-like"/>
    <property type="match status" value="1"/>
</dbReference>
<dbReference type="InterPro" id="IPR023465">
    <property type="entry name" value="Riboflavin_kinase_dom_sf"/>
</dbReference>
<keyword evidence="12" id="KW-0511">Multifunctional enzyme</keyword>
<dbReference type="EC" id="2.7.1.26" evidence="15"/>
<evidence type="ECO:0000256" key="9">
    <source>
        <dbReference type="ARBA" id="ARBA00022777"/>
    </source>
</evidence>
<protein>
    <recommendedName>
        <fullName evidence="15">Riboflavin biosynthesis protein</fullName>
    </recommendedName>
    <domain>
        <recommendedName>
            <fullName evidence="15">Riboflavin kinase</fullName>
            <ecNumber evidence="15">2.7.1.26</ecNumber>
        </recommendedName>
        <alternativeName>
            <fullName evidence="15">Flavokinase</fullName>
        </alternativeName>
    </domain>
    <domain>
        <recommendedName>
            <fullName evidence="15">FMN adenylyltransferase</fullName>
            <ecNumber evidence="15">2.7.7.2</ecNumber>
        </recommendedName>
        <alternativeName>
            <fullName evidence="15">FAD pyrophosphorylase</fullName>
        </alternativeName>
        <alternativeName>
            <fullName evidence="15">FAD synthase</fullName>
        </alternativeName>
    </domain>
</protein>
<dbReference type="FunFam" id="2.40.30.30:FF:000003">
    <property type="entry name" value="Riboflavin biosynthesis protein"/>
    <property type="match status" value="1"/>
</dbReference>
<comment type="catalytic activity">
    <reaction evidence="13 15">
        <text>riboflavin + ATP = FMN + ADP + H(+)</text>
        <dbReference type="Rhea" id="RHEA:14357"/>
        <dbReference type="ChEBI" id="CHEBI:15378"/>
        <dbReference type="ChEBI" id="CHEBI:30616"/>
        <dbReference type="ChEBI" id="CHEBI:57986"/>
        <dbReference type="ChEBI" id="CHEBI:58210"/>
        <dbReference type="ChEBI" id="CHEBI:456216"/>
        <dbReference type="EC" id="2.7.1.26"/>
    </reaction>
</comment>
<comment type="function">
    <text evidence="1">Catalyzes the phosphorylation of riboflavin to FMN followed by the adenylation of FMN to FAD.</text>
</comment>
<dbReference type="Pfam" id="PF06574">
    <property type="entry name" value="FAD_syn"/>
    <property type="match status" value="1"/>
</dbReference>
<comment type="catalytic activity">
    <reaction evidence="14 15">
        <text>FMN + ATP + H(+) = FAD + diphosphate</text>
        <dbReference type="Rhea" id="RHEA:17237"/>
        <dbReference type="ChEBI" id="CHEBI:15378"/>
        <dbReference type="ChEBI" id="CHEBI:30616"/>
        <dbReference type="ChEBI" id="CHEBI:33019"/>
        <dbReference type="ChEBI" id="CHEBI:57692"/>
        <dbReference type="ChEBI" id="CHEBI:58210"/>
        <dbReference type="EC" id="2.7.7.2"/>
    </reaction>
</comment>
<evidence type="ECO:0000256" key="11">
    <source>
        <dbReference type="ARBA" id="ARBA00022840"/>
    </source>
</evidence>
<evidence type="ECO:0000256" key="7">
    <source>
        <dbReference type="ARBA" id="ARBA00022695"/>
    </source>
</evidence>
<gene>
    <name evidence="17" type="ORF">LX24_00171</name>
</gene>
<keyword evidence="7 15" id="KW-0548">Nucleotidyltransferase</keyword>
<dbReference type="Proteomes" id="UP000323166">
    <property type="component" value="Unassembled WGS sequence"/>
</dbReference>
<evidence type="ECO:0000313" key="17">
    <source>
        <dbReference type="EMBL" id="TYO97887.1"/>
    </source>
</evidence>